<evidence type="ECO:0000256" key="5">
    <source>
        <dbReference type="RuleBase" id="RU004168"/>
    </source>
</evidence>
<feature type="active site" evidence="4">
    <location>
        <position position="36"/>
    </location>
</feature>
<proteinExistence type="inferred from homology"/>
<dbReference type="EC" id="3.6.1.7" evidence="2 4"/>
<feature type="active site" evidence="4">
    <location>
        <position position="18"/>
    </location>
</feature>
<dbReference type="AlphaFoldDB" id="A0A368XIY6"/>
<dbReference type="Proteomes" id="UP000252884">
    <property type="component" value="Unassembled WGS sequence"/>
</dbReference>
<protein>
    <recommendedName>
        <fullName evidence="2 4">acylphosphatase</fullName>
        <ecNumber evidence="2 4">3.6.1.7</ecNumber>
    </recommendedName>
</protein>
<dbReference type="Gene3D" id="3.30.70.100">
    <property type="match status" value="1"/>
</dbReference>
<evidence type="ECO:0000256" key="1">
    <source>
        <dbReference type="ARBA" id="ARBA00005614"/>
    </source>
</evidence>
<feature type="domain" description="Acylphosphatase-like" evidence="7">
    <location>
        <begin position="3"/>
        <end position="91"/>
    </location>
</feature>
<evidence type="ECO:0000256" key="2">
    <source>
        <dbReference type="ARBA" id="ARBA00012150"/>
    </source>
</evidence>
<gene>
    <name evidence="8" type="ORF">DES41_109282</name>
</gene>
<dbReference type="EMBL" id="QPJK01000009">
    <property type="protein sequence ID" value="RCW67559.1"/>
    <property type="molecule type" value="Genomic_DNA"/>
</dbReference>
<evidence type="ECO:0000259" key="7">
    <source>
        <dbReference type="PROSITE" id="PS51160"/>
    </source>
</evidence>
<comment type="catalytic activity">
    <reaction evidence="3 4">
        <text>an acyl phosphate + H2O = a carboxylate + phosphate + H(+)</text>
        <dbReference type="Rhea" id="RHEA:14965"/>
        <dbReference type="ChEBI" id="CHEBI:15377"/>
        <dbReference type="ChEBI" id="CHEBI:15378"/>
        <dbReference type="ChEBI" id="CHEBI:29067"/>
        <dbReference type="ChEBI" id="CHEBI:43474"/>
        <dbReference type="ChEBI" id="CHEBI:59918"/>
        <dbReference type="EC" id="3.6.1.7"/>
    </reaction>
</comment>
<evidence type="ECO:0000256" key="6">
    <source>
        <dbReference type="SAM" id="MobiDB-lite"/>
    </source>
</evidence>
<feature type="region of interest" description="Disordered" evidence="6">
    <location>
        <begin position="67"/>
        <end position="93"/>
    </location>
</feature>
<keyword evidence="9" id="KW-1185">Reference proteome</keyword>
<dbReference type="GO" id="GO:0003998">
    <property type="term" value="F:acylphosphatase activity"/>
    <property type="evidence" value="ECO:0007669"/>
    <property type="project" value="UniProtKB-EC"/>
</dbReference>
<dbReference type="SUPFAM" id="SSF54975">
    <property type="entry name" value="Acylphosphatase/BLUF domain-like"/>
    <property type="match status" value="1"/>
</dbReference>
<comment type="similarity">
    <text evidence="1 5">Belongs to the acylphosphatase family.</text>
</comment>
<reference evidence="8 9" key="1">
    <citation type="submission" date="2018-07" db="EMBL/GenBank/DDBJ databases">
        <title>Genomic Encyclopedia of Type Strains, Phase IV (KMG-IV): sequencing the most valuable type-strain genomes for metagenomic binning, comparative biology and taxonomic classification.</title>
        <authorList>
            <person name="Goeker M."/>
        </authorList>
    </citation>
    <scope>NUCLEOTIDE SEQUENCE [LARGE SCALE GENOMIC DNA]</scope>
    <source>
        <strain evidence="8 9">DSM 21634</strain>
    </source>
</reference>
<dbReference type="PANTHER" id="PTHR47268:SF4">
    <property type="entry name" value="ACYLPHOSPHATASE"/>
    <property type="match status" value="1"/>
</dbReference>
<evidence type="ECO:0000256" key="3">
    <source>
        <dbReference type="ARBA" id="ARBA00047645"/>
    </source>
</evidence>
<evidence type="ECO:0000313" key="9">
    <source>
        <dbReference type="Proteomes" id="UP000252884"/>
    </source>
</evidence>
<name>A0A368XIY6_9BURK</name>
<keyword evidence="4" id="KW-0378">Hydrolase</keyword>
<dbReference type="PROSITE" id="PS51160">
    <property type="entry name" value="ACYLPHOSPHATASE_3"/>
    <property type="match status" value="1"/>
</dbReference>
<dbReference type="InterPro" id="IPR020456">
    <property type="entry name" value="Acylphosphatase"/>
</dbReference>
<dbReference type="PANTHER" id="PTHR47268">
    <property type="entry name" value="ACYLPHOSPHATASE"/>
    <property type="match status" value="1"/>
</dbReference>
<comment type="caution">
    <text evidence="8">The sequence shown here is derived from an EMBL/GenBank/DDBJ whole genome shotgun (WGS) entry which is preliminary data.</text>
</comment>
<evidence type="ECO:0000313" key="8">
    <source>
        <dbReference type="EMBL" id="RCW67559.1"/>
    </source>
</evidence>
<evidence type="ECO:0000256" key="4">
    <source>
        <dbReference type="PROSITE-ProRule" id="PRU00520"/>
    </source>
</evidence>
<sequence>MHTLHLSISGRVQGVSYRASMAGEARRLGVRGWVRNRHDGRVEAMAQAEPEALQALLAWCRRGPPAARVDGVQATPASDDASLPPGFETRPTA</sequence>
<dbReference type="Pfam" id="PF00708">
    <property type="entry name" value="Acylphosphatase"/>
    <property type="match status" value="1"/>
</dbReference>
<accession>A0A368XIY6</accession>
<dbReference type="PRINTS" id="PR00112">
    <property type="entry name" value="ACYLPHPHTASE"/>
</dbReference>
<organism evidence="8 9">
    <name type="scientific">Pseudorhodoferax soli</name>
    <dbReference type="NCBI Taxonomy" id="545864"/>
    <lineage>
        <taxon>Bacteria</taxon>
        <taxon>Pseudomonadati</taxon>
        <taxon>Pseudomonadota</taxon>
        <taxon>Betaproteobacteria</taxon>
        <taxon>Burkholderiales</taxon>
        <taxon>Comamonadaceae</taxon>
    </lineage>
</organism>
<dbReference type="InterPro" id="IPR036046">
    <property type="entry name" value="Acylphosphatase-like_dom_sf"/>
</dbReference>
<dbReference type="InterPro" id="IPR001792">
    <property type="entry name" value="Acylphosphatase-like_dom"/>
</dbReference>